<evidence type="ECO:0000313" key="1">
    <source>
        <dbReference type="EMBL" id="CAK5045832.1"/>
    </source>
</evidence>
<name>A0ACB0YGF4_MELEN</name>
<dbReference type="EMBL" id="CAVMJV010000012">
    <property type="protein sequence ID" value="CAK5045832.1"/>
    <property type="molecule type" value="Genomic_DNA"/>
</dbReference>
<accession>A0ACB0YGF4</accession>
<comment type="caution">
    <text evidence="1">The sequence shown here is derived from an EMBL/GenBank/DDBJ whole genome shotgun (WGS) entry which is preliminary data.</text>
</comment>
<gene>
    <name evidence="1" type="ORF">MENTE1834_LOCUS11861</name>
</gene>
<organism evidence="1 2">
    <name type="scientific">Meloidogyne enterolobii</name>
    <name type="common">Root-knot nematode worm</name>
    <name type="synonym">Meloidogyne mayaguensis</name>
    <dbReference type="NCBI Taxonomy" id="390850"/>
    <lineage>
        <taxon>Eukaryota</taxon>
        <taxon>Metazoa</taxon>
        <taxon>Ecdysozoa</taxon>
        <taxon>Nematoda</taxon>
        <taxon>Chromadorea</taxon>
        <taxon>Rhabditida</taxon>
        <taxon>Tylenchina</taxon>
        <taxon>Tylenchomorpha</taxon>
        <taxon>Tylenchoidea</taxon>
        <taxon>Meloidogynidae</taxon>
        <taxon>Meloidogyninae</taxon>
        <taxon>Meloidogyne</taxon>
    </lineage>
</organism>
<proteinExistence type="predicted"/>
<protein>
    <submittedName>
        <fullName evidence="1">Uncharacterized protein</fullName>
    </submittedName>
</protein>
<dbReference type="Proteomes" id="UP001497535">
    <property type="component" value="Unassembled WGS sequence"/>
</dbReference>
<evidence type="ECO:0000313" key="2">
    <source>
        <dbReference type="Proteomes" id="UP001497535"/>
    </source>
</evidence>
<sequence>MRLRGYLGIIWISRDLGWGSNTKNTDLKTTSRRCGGMKTPSRISIGTRK</sequence>
<reference evidence="1" key="1">
    <citation type="submission" date="2023-11" db="EMBL/GenBank/DDBJ databases">
        <authorList>
            <person name="Poullet M."/>
        </authorList>
    </citation>
    <scope>NUCLEOTIDE SEQUENCE</scope>
    <source>
        <strain evidence="1">E1834</strain>
    </source>
</reference>
<keyword evidence="2" id="KW-1185">Reference proteome</keyword>